<comment type="subcellular location">
    <subcellularLocation>
        <location evidence="1">Membrane</location>
        <topology evidence="1">Multi-pass membrane protein</topology>
    </subcellularLocation>
</comment>
<feature type="transmembrane region" description="Helical" evidence="10">
    <location>
        <begin position="112"/>
        <end position="131"/>
    </location>
</feature>
<gene>
    <name evidence="13" type="primary">LOC109725394</name>
</gene>
<feature type="region of interest" description="Disordered" evidence="9">
    <location>
        <begin position="438"/>
        <end position="459"/>
    </location>
</feature>
<dbReference type="InterPro" id="IPR005829">
    <property type="entry name" value="Sugar_transporter_CS"/>
</dbReference>
<dbReference type="RefSeq" id="XP_020110143.1">
    <property type="nucleotide sequence ID" value="XM_020254554.1"/>
</dbReference>
<dbReference type="PROSITE" id="PS50850">
    <property type="entry name" value="MFS"/>
    <property type="match status" value="1"/>
</dbReference>
<evidence type="ECO:0000313" key="12">
    <source>
        <dbReference type="Proteomes" id="UP000515123"/>
    </source>
</evidence>
<dbReference type="InterPro" id="IPR044778">
    <property type="entry name" value="MFS_STP/MST-like_plant"/>
</dbReference>
<keyword evidence="4" id="KW-0762">Sugar transport</keyword>
<feature type="transmembrane region" description="Helical" evidence="10">
    <location>
        <begin position="198"/>
        <end position="221"/>
    </location>
</feature>
<evidence type="ECO:0000256" key="3">
    <source>
        <dbReference type="ARBA" id="ARBA00022448"/>
    </source>
</evidence>
<dbReference type="Proteomes" id="UP000515123">
    <property type="component" value="Linkage group 20"/>
</dbReference>
<dbReference type="PANTHER" id="PTHR23500">
    <property type="entry name" value="SOLUTE CARRIER FAMILY 2, FACILITATED GLUCOSE TRANSPORTER"/>
    <property type="match status" value="1"/>
</dbReference>
<evidence type="ECO:0000256" key="2">
    <source>
        <dbReference type="ARBA" id="ARBA00010992"/>
    </source>
</evidence>
<dbReference type="Pfam" id="PF00083">
    <property type="entry name" value="Sugar_tr"/>
    <property type="match status" value="1"/>
</dbReference>
<dbReference type="OrthoDB" id="5296287at2759"/>
<dbReference type="Gene3D" id="1.20.1250.20">
    <property type="entry name" value="MFS general substrate transporter like domains"/>
    <property type="match status" value="1"/>
</dbReference>
<dbReference type="FunFam" id="1.20.1250.20:FF:000002">
    <property type="entry name" value="Sugar transport protein 13"/>
    <property type="match status" value="1"/>
</dbReference>
<dbReference type="PRINTS" id="PR00171">
    <property type="entry name" value="SUGRTRNSPORT"/>
</dbReference>
<evidence type="ECO:0000313" key="13">
    <source>
        <dbReference type="RefSeq" id="XP_020110143.1"/>
    </source>
</evidence>
<evidence type="ECO:0000256" key="10">
    <source>
        <dbReference type="SAM" id="Phobius"/>
    </source>
</evidence>
<keyword evidence="7 10" id="KW-1133">Transmembrane helix</keyword>
<dbReference type="GO" id="GO:0015145">
    <property type="term" value="F:monosaccharide transmembrane transporter activity"/>
    <property type="evidence" value="ECO:0007669"/>
    <property type="project" value="InterPro"/>
</dbReference>
<evidence type="ECO:0000256" key="8">
    <source>
        <dbReference type="ARBA" id="ARBA00023136"/>
    </source>
</evidence>
<reference evidence="13" key="2">
    <citation type="submission" date="2025-08" db="UniProtKB">
        <authorList>
            <consortium name="RefSeq"/>
        </authorList>
    </citation>
    <scope>IDENTIFICATION</scope>
    <source>
        <tissue evidence="13">Leaf</tissue>
    </source>
</reference>
<protein>
    <submittedName>
        <fullName evidence="13">Sugar transport protein 5-like isoform X1</fullName>
    </submittedName>
</protein>
<evidence type="ECO:0000256" key="7">
    <source>
        <dbReference type="ARBA" id="ARBA00022989"/>
    </source>
</evidence>
<dbReference type="PROSITE" id="PS00217">
    <property type="entry name" value="SUGAR_TRANSPORT_2"/>
    <property type="match status" value="1"/>
</dbReference>
<evidence type="ECO:0000259" key="11">
    <source>
        <dbReference type="PROSITE" id="PS50850"/>
    </source>
</evidence>
<keyword evidence="12" id="KW-1185">Reference proteome</keyword>
<keyword evidence="8 10" id="KW-0472">Membrane</keyword>
<dbReference type="GeneID" id="109725394"/>
<evidence type="ECO:0000256" key="5">
    <source>
        <dbReference type="ARBA" id="ARBA00022692"/>
    </source>
</evidence>
<dbReference type="InterPro" id="IPR020846">
    <property type="entry name" value="MFS_dom"/>
</dbReference>
<proteinExistence type="inferred from homology"/>
<dbReference type="SUPFAM" id="SSF103473">
    <property type="entry name" value="MFS general substrate transporter"/>
    <property type="match status" value="1"/>
</dbReference>
<dbReference type="InterPro" id="IPR003663">
    <property type="entry name" value="Sugar/inositol_transpt"/>
</dbReference>
<dbReference type="AlphaFoldDB" id="A0A6P5GWF5"/>
<dbReference type="InterPro" id="IPR036259">
    <property type="entry name" value="MFS_trans_sf"/>
</dbReference>
<sequence>MAGGGFAAEFPASDYGGSLTTSVIVTCIMAASGGLIFGYDIGISGGVTTMESFLRSFFPSVLKKMAEAKQDDEYCMYDSQALTAFTSSLYVAGLAASLAAGRLTKAVGRQTIMLLGGALFFTGATVNASAANVEMLILGRILLGFGVGFTNQAAPVYLAEVSPARWRGAFTTGFQFFIGVGVVAANLTNYGAARLRSWGWRLSLGLAAAPACVFILGALLIPDTPSSLLHRGMPIDTARAALRRLRGSSADVDAELNDIARAAEDARRNEEGAFARMVLGRRYRPQLAMAVAIPLFQQLTGVTVVAFFAPVLFRTVGFGSDGALVGAVILGCVNLASILVSAFTVDRLGRRKLFIVGGAQMIICQVLQCYTTATGTLVFANTSFIYAREGGGGLDNGGENRRRWRGGNAERVRSGRAGADVRLLCRVRVVMGAAELDHPGGDLPRGGPVGGAGDQRGRQPRLHLRPDAALPRHALPVQVCHLCILRRLGRGHDRLRRRLPPRDQRGAPRVHGLGVGASLVLGSVHRR</sequence>
<dbReference type="InterPro" id="IPR005828">
    <property type="entry name" value="MFS_sugar_transport-like"/>
</dbReference>
<reference evidence="12" key="1">
    <citation type="journal article" date="2015" name="Nat. Genet.">
        <title>The pineapple genome and the evolution of CAM photosynthesis.</title>
        <authorList>
            <person name="Ming R."/>
            <person name="VanBuren R."/>
            <person name="Wai C.M."/>
            <person name="Tang H."/>
            <person name="Schatz M.C."/>
            <person name="Bowers J.E."/>
            <person name="Lyons E."/>
            <person name="Wang M.L."/>
            <person name="Chen J."/>
            <person name="Biggers E."/>
            <person name="Zhang J."/>
            <person name="Huang L."/>
            <person name="Zhang L."/>
            <person name="Miao W."/>
            <person name="Zhang J."/>
            <person name="Ye Z."/>
            <person name="Miao C."/>
            <person name="Lin Z."/>
            <person name="Wang H."/>
            <person name="Zhou H."/>
            <person name="Yim W.C."/>
            <person name="Priest H.D."/>
            <person name="Zheng C."/>
            <person name="Woodhouse M."/>
            <person name="Edger P.P."/>
            <person name="Guyot R."/>
            <person name="Guo H.B."/>
            <person name="Guo H."/>
            <person name="Zheng G."/>
            <person name="Singh R."/>
            <person name="Sharma A."/>
            <person name="Min X."/>
            <person name="Zheng Y."/>
            <person name="Lee H."/>
            <person name="Gurtowski J."/>
            <person name="Sedlazeck F.J."/>
            <person name="Harkess A."/>
            <person name="McKain M.R."/>
            <person name="Liao Z."/>
            <person name="Fang J."/>
            <person name="Liu J."/>
            <person name="Zhang X."/>
            <person name="Zhang Q."/>
            <person name="Hu W."/>
            <person name="Qin Y."/>
            <person name="Wang K."/>
            <person name="Chen L.Y."/>
            <person name="Shirley N."/>
            <person name="Lin Y.R."/>
            <person name="Liu L.Y."/>
            <person name="Hernandez A.G."/>
            <person name="Wright C.L."/>
            <person name="Bulone V."/>
            <person name="Tuskan G.A."/>
            <person name="Heath K."/>
            <person name="Zee F."/>
            <person name="Moore P.H."/>
            <person name="Sunkar R."/>
            <person name="Leebens-Mack J.H."/>
            <person name="Mockler T."/>
            <person name="Bennetzen J.L."/>
            <person name="Freeling M."/>
            <person name="Sankoff D."/>
            <person name="Paterson A.H."/>
            <person name="Zhu X."/>
            <person name="Yang X."/>
            <person name="Smith J.A."/>
            <person name="Cushman J.C."/>
            <person name="Paull R.E."/>
            <person name="Yu Q."/>
        </authorList>
    </citation>
    <scope>NUCLEOTIDE SEQUENCE [LARGE SCALE GENOMIC DNA]</scope>
    <source>
        <strain evidence="12">cv. F153</strain>
    </source>
</reference>
<evidence type="ECO:0000256" key="4">
    <source>
        <dbReference type="ARBA" id="ARBA00022597"/>
    </source>
</evidence>
<feature type="transmembrane region" description="Helical" evidence="10">
    <location>
        <begin position="287"/>
        <end position="311"/>
    </location>
</feature>
<feature type="transmembrane region" description="Helical" evidence="10">
    <location>
        <begin position="170"/>
        <end position="192"/>
    </location>
</feature>
<evidence type="ECO:0000256" key="9">
    <source>
        <dbReference type="SAM" id="MobiDB-lite"/>
    </source>
</evidence>
<organism evidence="12 13">
    <name type="scientific">Ananas comosus</name>
    <name type="common">Pineapple</name>
    <name type="synonym">Ananas ananas</name>
    <dbReference type="NCBI Taxonomy" id="4615"/>
    <lineage>
        <taxon>Eukaryota</taxon>
        <taxon>Viridiplantae</taxon>
        <taxon>Streptophyta</taxon>
        <taxon>Embryophyta</taxon>
        <taxon>Tracheophyta</taxon>
        <taxon>Spermatophyta</taxon>
        <taxon>Magnoliopsida</taxon>
        <taxon>Liliopsida</taxon>
        <taxon>Poales</taxon>
        <taxon>Bromeliaceae</taxon>
        <taxon>Bromelioideae</taxon>
        <taxon>Ananas</taxon>
    </lineage>
</organism>
<feature type="transmembrane region" description="Helical" evidence="10">
    <location>
        <begin position="137"/>
        <end position="158"/>
    </location>
</feature>
<dbReference type="CDD" id="cd17361">
    <property type="entry name" value="MFS_STP"/>
    <property type="match status" value="1"/>
</dbReference>
<feature type="transmembrane region" description="Helical" evidence="10">
    <location>
        <begin position="81"/>
        <end position="100"/>
    </location>
</feature>
<dbReference type="GO" id="GO:0016020">
    <property type="term" value="C:membrane"/>
    <property type="evidence" value="ECO:0007669"/>
    <property type="project" value="UniProtKB-SubCell"/>
</dbReference>
<dbReference type="PANTHER" id="PTHR23500:SF44">
    <property type="entry name" value="SUGAR TRANSPORT PROTEIN 5"/>
    <property type="match status" value="1"/>
</dbReference>
<dbReference type="PROSITE" id="PS00216">
    <property type="entry name" value="SUGAR_TRANSPORT_1"/>
    <property type="match status" value="1"/>
</dbReference>
<feature type="compositionally biased region" description="Gly residues" evidence="9">
    <location>
        <begin position="443"/>
        <end position="454"/>
    </location>
</feature>
<name>A0A6P5GWF5_ANACO</name>
<comment type="similarity">
    <text evidence="2">Belongs to the major facilitator superfamily. Sugar transporter (TC 2.A.1.1) family.</text>
</comment>
<dbReference type="GO" id="GO:0015293">
    <property type="term" value="F:symporter activity"/>
    <property type="evidence" value="ECO:0007669"/>
    <property type="project" value="UniProtKB-KW"/>
</dbReference>
<keyword evidence="6" id="KW-0769">Symport</keyword>
<evidence type="ECO:0000256" key="6">
    <source>
        <dbReference type="ARBA" id="ARBA00022847"/>
    </source>
</evidence>
<feature type="transmembrane region" description="Helical" evidence="10">
    <location>
        <begin position="323"/>
        <end position="345"/>
    </location>
</feature>
<evidence type="ECO:0000256" key="1">
    <source>
        <dbReference type="ARBA" id="ARBA00004141"/>
    </source>
</evidence>
<keyword evidence="3" id="KW-0813">Transport</keyword>
<keyword evidence="5 10" id="KW-0812">Transmembrane</keyword>
<accession>A0A6P5GWF5</accession>
<dbReference type="InterPro" id="IPR045262">
    <property type="entry name" value="STP/PLT_plant"/>
</dbReference>
<feature type="domain" description="Major facilitator superfamily (MFS) profile" evidence="11">
    <location>
        <begin position="26"/>
        <end position="527"/>
    </location>
</feature>